<dbReference type="InterPro" id="IPR009081">
    <property type="entry name" value="PP-bd_ACP"/>
</dbReference>
<dbReference type="GO" id="GO:0044550">
    <property type="term" value="P:secondary metabolite biosynthetic process"/>
    <property type="evidence" value="ECO:0007669"/>
    <property type="project" value="TreeGrafter"/>
</dbReference>
<dbReference type="SUPFAM" id="SSF53474">
    <property type="entry name" value="alpha/beta-Hydrolases"/>
    <property type="match status" value="1"/>
</dbReference>
<dbReference type="FunFam" id="3.40.50.12780:FF:000012">
    <property type="entry name" value="Non-ribosomal peptide synthetase"/>
    <property type="match status" value="1"/>
</dbReference>
<accession>A0A939FML6</accession>
<evidence type="ECO:0000313" key="5">
    <source>
        <dbReference type="Proteomes" id="UP000664781"/>
    </source>
</evidence>
<dbReference type="InterPro" id="IPR000415">
    <property type="entry name" value="Nitroreductase-like"/>
</dbReference>
<organism evidence="4 5">
    <name type="scientific">Streptomyces triculaminicus</name>
    <dbReference type="NCBI Taxonomy" id="2816232"/>
    <lineage>
        <taxon>Bacteria</taxon>
        <taxon>Bacillati</taxon>
        <taxon>Actinomycetota</taxon>
        <taxon>Actinomycetes</taxon>
        <taxon>Kitasatosporales</taxon>
        <taxon>Streptomycetaceae</taxon>
        <taxon>Streptomyces</taxon>
    </lineage>
</organism>
<keyword evidence="5" id="KW-1185">Reference proteome</keyword>
<evidence type="ECO:0000256" key="1">
    <source>
        <dbReference type="ARBA" id="ARBA00022450"/>
    </source>
</evidence>
<dbReference type="Gene3D" id="2.30.38.10">
    <property type="entry name" value="Luciferase, Domain 3"/>
    <property type="match status" value="1"/>
</dbReference>
<gene>
    <name evidence="4" type="ORF">J1792_16765</name>
</gene>
<name>A0A939FML6_9ACTN</name>
<proteinExistence type="predicted"/>
<dbReference type="PRINTS" id="PR00154">
    <property type="entry name" value="AMPBINDING"/>
</dbReference>
<feature type="domain" description="Carrier" evidence="3">
    <location>
        <begin position="944"/>
        <end position="1019"/>
    </location>
</feature>
<dbReference type="PROSITE" id="PS50075">
    <property type="entry name" value="CARRIER"/>
    <property type="match status" value="1"/>
</dbReference>
<dbReference type="InterPro" id="IPR014347">
    <property type="entry name" value="Tautomerase/MIF_sf"/>
</dbReference>
<dbReference type="Pfam" id="PF00550">
    <property type="entry name" value="PP-binding"/>
    <property type="match status" value="1"/>
</dbReference>
<dbReference type="GO" id="GO:0031177">
    <property type="term" value="F:phosphopantetheine binding"/>
    <property type="evidence" value="ECO:0007669"/>
    <property type="project" value="InterPro"/>
</dbReference>
<dbReference type="EMBL" id="JAFMOF010000002">
    <property type="protein sequence ID" value="MBO0654368.1"/>
    <property type="molecule type" value="Genomic_DNA"/>
</dbReference>
<dbReference type="SUPFAM" id="SSF47336">
    <property type="entry name" value="ACP-like"/>
    <property type="match status" value="1"/>
</dbReference>
<dbReference type="GO" id="GO:0005829">
    <property type="term" value="C:cytosol"/>
    <property type="evidence" value="ECO:0007669"/>
    <property type="project" value="TreeGrafter"/>
</dbReference>
<keyword evidence="2" id="KW-0597">Phosphoprotein</keyword>
<dbReference type="GO" id="GO:0043041">
    <property type="term" value="P:amino acid activation for nonribosomal peptide biosynthetic process"/>
    <property type="evidence" value="ECO:0007669"/>
    <property type="project" value="TreeGrafter"/>
</dbReference>
<dbReference type="RefSeq" id="WP_207247596.1">
    <property type="nucleotide sequence ID" value="NZ_JAFMOF010000002.1"/>
</dbReference>
<evidence type="ECO:0000256" key="2">
    <source>
        <dbReference type="ARBA" id="ARBA00022553"/>
    </source>
</evidence>
<dbReference type="Gene3D" id="3.40.50.1820">
    <property type="entry name" value="alpha/beta hydrolase"/>
    <property type="match status" value="1"/>
</dbReference>
<dbReference type="SUPFAM" id="SSF55331">
    <property type="entry name" value="Tautomerase/MIF"/>
    <property type="match status" value="1"/>
</dbReference>
<dbReference type="InterPro" id="IPR029058">
    <property type="entry name" value="AB_hydrolase_fold"/>
</dbReference>
<dbReference type="InterPro" id="IPR020806">
    <property type="entry name" value="PKS_PP-bd"/>
</dbReference>
<dbReference type="InterPro" id="IPR036736">
    <property type="entry name" value="ACP-like_sf"/>
</dbReference>
<sequence>MSALITDGTDGTSHAAPDHASLPDLLREQARNNPDGTAVSYGRDRLSHRELLEAGEGLAAHLRRLGVARDDRVGLFVEPSLDLMVGAWGILCSGGAYLPLSPEYPEERLRYMIEDAGVGIIFSQEHLRGKLAELAPSGTRIFTLRDAEEARAQDAQASAEFVPAGPGRGPRPDDLAYVIYTSGSTGKPKGVMIEHRSVVHQMRWLRTAYGLGPDKVVLQKTPMSFDAAQWEILAPACGSSVVMGSPGVYRDPEGLIETITEHGVTTLQCVPTLLQALVETEEFDRCASLHQIFSGGEALSRNLATQVLNTLPGCDLVNLYGPTECTINASAFTVDPERIGEGPGAVSIGSPATGTSYHILDASLSPVGVGEIGELYIGGVQLARGYLDRPEMTAERFVDGSFVGEDRLYRTGDLASWNDDGTVQFAGRADSQIKLRGFRVELDEIKLAIEAHDWVKNAAVLVKDDPRTGFQNLIACVELSPKEAALMDQGNHGAHHQSKASKLQVRAQLSDAGARGDAELAGKDVVALPGAEATPEQRRRVFARKTYRFYEGGDVSREDILRLLGRTARGTSSRAPGDLDIAELGAILRYFGQFRSTERLLPKYGYASPGSLYATQLYLELSGIAGLRTGQYYYHPARHSLVLIRELPDAGGAPRIRAHFMGRKGAIEPVYKNNIQEVLAIETGHMVGLFDEILPGYGLGIGELELRPAVRGDLECADEDYYLGTAEIVAFDRRLAEEPLDVCVQAHPGKVADLAAGQYRYTGGDLERISDDVVRKKDVIAINQRVYDRSQFGITVLSRPERGWLAYADLGRALQRLQMNDLDLGFMASGYSSETGHDLPAAKRIGAVLRERGDRVGPSYFFLGGRVSSAQVRSKGMKEDIVHMQGPEEMIKEDLVNFLPDYMVPNKVVVLDRLPLTANGKIDVNALRASDRTDVDFADRPFVPPRSRTEKRIGDMWKKLMRRDAVSIRDDFFASGGNSLIAVSLINRINKSFSSALPLQALFESPTVEQLARRVDDLGAGGRDDADSRLVRLHDAGSGRPVFCWPGLGGYPMNLRLLAGRLDADRPFYGVQAHGINEGEVPYDTIAEMAEEDIRAIKQVQPTGPYTLWGYSFGARVAFETAHRLERAGETVENLFLIAPGSPKVRADDAAVHGDEPDYRNPAFVTILFSVFTGTISGPLLDACLRQATDDESFAAFIGTAYSGLDTELVKRIVRIVRRTYEFTYTFRELRERRIKAPVTIFKARGDDYSFIENSDGFSAQAPTVVTLEADHYSLLRDPDIDELLRAIRHGLRDGDEARGENRNKELILPHVNIKHFPVALSEERESELVAAVTKAVQSAFGCDEGVVSIALEPVEQSAWDDDVYRPELVGRRELLRKTPNY</sequence>
<dbReference type="SUPFAM" id="SSF56801">
    <property type="entry name" value="Acetyl-CoA synthetase-like"/>
    <property type="match status" value="1"/>
</dbReference>
<dbReference type="Gene3D" id="3.30.300.30">
    <property type="match status" value="2"/>
</dbReference>
<dbReference type="InterPro" id="IPR045851">
    <property type="entry name" value="AMP-bd_C_sf"/>
</dbReference>
<dbReference type="InterPro" id="IPR000873">
    <property type="entry name" value="AMP-dep_synth/lig_dom"/>
</dbReference>
<dbReference type="SMART" id="SM00824">
    <property type="entry name" value="PKS_TE"/>
    <property type="match status" value="1"/>
</dbReference>
<dbReference type="PANTHER" id="PTHR45527:SF1">
    <property type="entry name" value="FATTY ACID SYNTHASE"/>
    <property type="match status" value="1"/>
</dbReference>
<dbReference type="InterPro" id="IPR020459">
    <property type="entry name" value="AMP-binding"/>
</dbReference>
<dbReference type="Gene3D" id="3.40.50.980">
    <property type="match status" value="2"/>
</dbReference>
<comment type="caution">
    <text evidence="4">The sequence shown here is derived from an EMBL/GenBank/DDBJ whole genome shotgun (WGS) entry which is preliminary data.</text>
</comment>
<dbReference type="PANTHER" id="PTHR45527">
    <property type="entry name" value="NONRIBOSOMAL PEPTIDE SYNTHETASE"/>
    <property type="match status" value="1"/>
</dbReference>
<dbReference type="CDD" id="cd05930">
    <property type="entry name" value="A_NRPS"/>
    <property type="match status" value="1"/>
</dbReference>
<dbReference type="GO" id="GO:0016491">
    <property type="term" value="F:oxidoreductase activity"/>
    <property type="evidence" value="ECO:0007669"/>
    <property type="project" value="InterPro"/>
</dbReference>
<dbReference type="PROSITE" id="PS00455">
    <property type="entry name" value="AMP_BINDING"/>
    <property type="match status" value="1"/>
</dbReference>
<dbReference type="Gene3D" id="3.40.109.10">
    <property type="entry name" value="NADH Oxidase"/>
    <property type="match status" value="1"/>
</dbReference>
<dbReference type="GO" id="GO:0017000">
    <property type="term" value="P:antibiotic biosynthetic process"/>
    <property type="evidence" value="ECO:0007669"/>
    <property type="project" value="UniProtKB-ARBA"/>
</dbReference>
<dbReference type="InterPro" id="IPR020802">
    <property type="entry name" value="TesA-like"/>
</dbReference>
<dbReference type="FunFam" id="3.40.50.980:FF:000001">
    <property type="entry name" value="Non-ribosomal peptide synthetase"/>
    <property type="match status" value="1"/>
</dbReference>
<dbReference type="InterPro" id="IPR010071">
    <property type="entry name" value="AA_adenyl_dom"/>
</dbReference>
<reference evidence="4" key="1">
    <citation type="submission" date="2021-03" db="EMBL/GenBank/DDBJ databases">
        <title>Streptomyces strains.</title>
        <authorList>
            <person name="Lund M.B."/>
            <person name="Toerring T."/>
        </authorList>
    </citation>
    <scope>NUCLEOTIDE SEQUENCE</scope>
    <source>
        <strain evidence="4">JCM 4242</strain>
    </source>
</reference>
<evidence type="ECO:0000313" key="4">
    <source>
        <dbReference type="EMBL" id="MBO0654368.1"/>
    </source>
</evidence>
<dbReference type="Proteomes" id="UP000664781">
    <property type="component" value="Unassembled WGS sequence"/>
</dbReference>
<dbReference type="InterPro" id="IPR020845">
    <property type="entry name" value="AMP-binding_CS"/>
</dbReference>
<dbReference type="SMART" id="SM00823">
    <property type="entry name" value="PKS_PP"/>
    <property type="match status" value="1"/>
</dbReference>
<dbReference type="Pfam" id="PF00975">
    <property type="entry name" value="Thioesterase"/>
    <property type="match status" value="1"/>
</dbReference>
<dbReference type="NCBIfam" id="TIGR01733">
    <property type="entry name" value="AA-adenyl-dom"/>
    <property type="match status" value="1"/>
</dbReference>
<keyword evidence="1" id="KW-0596">Phosphopantetheine</keyword>
<protein>
    <submittedName>
        <fullName evidence="4">Amino acid adenylation domain-containing protein</fullName>
    </submittedName>
</protein>
<dbReference type="Pfam" id="PF00501">
    <property type="entry name" value="AMP-binding"/>
    <property type="match status" value="1"/>
</dbReference>
<dbReference type="Gene3D" id="1.10.1200.10">
    <property type="entry name" value="ACP-like"/>
    <property type="match status" value="1"/>
</dbReference>
<evidence type="ECO:0000259" key="3">
    <source>
        <dbReference type="PROSITE" id="PS50075"/>
    </source>
</evidence>
<dbReference type="InterPro" id="IPR001031">
    <property type="entry name" value="Thioesterase"/>
</dbReference>
<dbReference type="Gene3D" id="3.30.429.10">
    <property type="entry name" value="Macrophage Migration Inhibitory Factor"/>
    <property type="match status" value="1"/>
</dbReference>